<dbReference type="HOGENOM" id="CLU_019268_1_0_1"/>
<keyword evidence="6" id="KW-0812">Transmembrane</keyword>
<dbReference type="SUPFAM" id="SSF52343">
    <property type="entry name" value="Ferredoxin reductase-like, C-terminal NADP-linked domain"/>
    <property type="match status" value="1"/>
</dbReference>
<gene>
    <name evidence="8" type="ORF">PTRG_11801</name>
</gene>
<dbReference type="OMA" id="NPFTIAH"/>
<name>B2WP91_PYRTR</name>
<dbReference type="InterPro" id="IPR051410">
    <property type="entry name" value="Ferric/Cupric_Reductase"/>
</dbReference>
<dbReference type="InterPro" id="IPR013112">
    <property type="entry name" value="FAD-bd_8"/>
</dbReference>
<dbReference type="InterPro" id="IPR017927">
    <property type="entry name" value="FAD-bd_FR_type"/>
</dbReference>
<dbReference type="CDD" id="cd06186">
    <property type="entry name" value="NOX_Duox_like_FAD_NADP"/>
    <property type="match status" value="1"/>
</dbReference>
<dbReference type="PANTHER" id="PTHR32361">
    <property type="entry name" value="FERRIC/CUPRIC REDUCTASE TRANSMEMBRANE COMPONENT"/>
    <property type="match status" value="1"/>
</dbReference>
<keyword evidence="6" id="KW-1133">Transmembrane helix</keyword>
<dbReference type="PANTHER" id="PTHR32361:SF9">
    <property type="entry name" value="FERRIC REDUCTASE TRANSMEMBRANE COMPONENT 3-RELATED"/>
    <property type="match status" value="1"/>
</dbReference>
<evidence type="ECO:0000256" key="2">
    <source>
        <dbReference type="ARBA" id="ARBA00022448"/>
    </source>
</evidence>
<feature type="domain" description="FAD-binding FR-type" evidence="7">
    <location>
        <begin position="104"/>
        <end position="275"/>
    </location>
</feature>
<sequence>MDLFTRHEAHHEVEASRYWALGYYFENLSNEQLHRQRRYLDLYGFAAEWSVWVIFVLFQVGFAFLWVMKNTLRHKQPKSPSFTKDQKSRLGWLRQIYGGYTKTTWWMQKDVIKGWNWGTRGEWIGAVAWTMWLLYLCIANTGKGHIKGMLKLLSGTNLIQGSYPVTSDSAVLRWSPGQHVYLSRPRRKGKAPTWYNQWFMMRRANPFTVASLPSKDRELLLIIKTLNGNTKYLGELVRSLAKGSGTTVPILPTAGGDTLTLPLALEGPYGASARLPDLLGYDRVLLVAGGIGATFIMPIYRDILGLHDNVPTDNQIRCVWTVQKLAETQWAFATNSSSGDRQDEEGVGSEDTGTHADRNSLVHGSSNIEVYVTRSAGLNLRVNATASNNFAVDSDDEGGETIEMQENDQLLDMDEQVQKPHESMLIKSGRPDLKGIVEEVFSKGVKIAVICCGPKRMIDDLRSGVEVWVNKDHEVFWHNETFDW</sequence>
<evidence type="ECO:0000256" key="3">
    <source>
        <dbReference type="ARBA" id="ARBA00022982"/>
    </source>
</evidence>
<dbReference type="PROSITE" id="PS51384">
    <property type="entry name" value="FAD_FR"/>
    <property type="match status" value="1"/>
</dbReference>
<dbReference type="InterPro" id="IPR013121">
    <property type="entry name" value="Fe_red_NAD-bd_6"/>
</dbReference>
<dbReference type="GO" id="GO:0006879">
    <property type="term" value="P:intracellular iron ion homeostasis"/>
    <property type="evidence" value="ECO:0007669"/>
    <property type="project" value="TreeGrafter"/>
</dbReference>
<feature type="transmembrane region" description="Helical" evidence="6">
    <location>
        <begin position="49"/>
        <end position="68"/>
    </location>
</feature>
<dbReference type="STRING" id="426418.B2WP91"/>
<evidence type="ECO:0000256" key="1">
    <source>
        <dbReference type="ARBA" id="ARBA00006278"/>
    </source>
</evidence>
<keyword evidence="2" id="KW-0813">Transport</keyword>
<dbReference type="GO" id="GO:0005886">
    <property type="term" value="C:plasma membrane"/>
    <property type="evidence" value="ECO:0007669"/>
    <property type="project" value="TreeGrafter"/>
</dbReference>
<comment type="similarity">
    <text evidence="1">Belongs to the ferric reductase (FRE) family.</text>
</comment>
<keyword evidence="4" id="KW-0560">Oxidoreductase</keyword>
<evidence type="ECO:0000256" key="4">
    <source>
        <dbReference type="ARBA" id="ARBA00023002"/>
    </source>
</evidence>
<dbReference type="Pfam" id="PF08030">
    <property type="entry name" value="NAD_binding_6"/>
    <property type="match status" value="2"/>
</dbReference>
<organism evidence="8 9">
    <name type="scientific">Pyrenophora tritici-repentis (strain Pt-1C-BFP)</name>
    <name type="common">Wheat tan spot fungus</name>
    <name type="synonym">Drechslera tritici-repentis</name>
    <dbReference type="NCBI Taxonomy" id="426418"/>
    <lineage>
        <taxon>Eukaryota</taxon>
        <taxon>Fungi</taxon>
        <taxon>Dikarya</taxon>
        <taxon>Ascomycota</taxon>
        <taxon>Pezizomycotina</taxon>
        <taxon>Dothideomycetes</taxon>
        <taxon>Pleosporomycetidae</taxon>
        <taxon>Pleosporales</taxon>
        <taxon>Pleosporineae</taxon>
        <taxon>Pleosporaceae</taxon>
        <taxon>Pyrenophora</taxon>
    </lineage>
</organism>
<accession>B2WP91</accession>
<dbReference type="AlphaFoldDB" id="B2WP91"/>
<dbReference type="GO" id="GO:0000293">
    <property type="term" value="F:ferric-chelate reductase activity"/>
    <property type="evidence" value="ECO:0007669"/>
    <property type="project" value="TreeGrafter"/>
</dbReference>
<dbReference type="InParanoid" id="B2WP91"/>
<proteinExistence type="inferred from homology"/>
<feature type="region of interest" description="Disordered" evidence="5">
    <location>
        <begin position="333"/>
        <end position="360"/>
    </location>
</feature>
<dbReference type="InterPro" id="IPR039261">
    <property type="entry name" value="FNR_nucleotide-bd"/>
</dbReference>
<dbReference type="EMBL" id="DS231634">
    <property type="protein sequence ID" value="EDU45957.1"/>
    <property type="molecule type" value="Genomic_DNA"/>
</dbReference>
<dbReference type="GO" id="GO:0006826">
    <property type="term" value="P:iron ion transport"/>
    <property type="evidence" value="ECO:0007669"/>
    <property type="project" value="TreeGrafter"/>
</dbReference>
<evidence type="ECO:0000256" key="5">
    <source>
        <dbReference type="SAM" id="MobiDB-lite"/>
    </source>
</evidence>
<evidence type="ECO:0000313" key="8">
    <source>
        <dbReference type="EMBL" id="EDU45957.1"/>
    </source>
</evidence>
<protein>
    <recommendedName>
        <fullName evidence="7">FAD-binding FR-type domain-containing protein</fullName>
    </recommendedName>
</protein>
<dbReference type="Gene3D" id="3.40.50.80">
    <property type="entry name" value="Nucleotide-binding domain of ferredoxin-NADP reductase (FNR) module"/>
    <property type="match status" value="1"/>
</dbReference>
<keyword evidence="6" id="KW-0472">Membrane</keyword>
<keyword evidence="3" id="KW-0249">Electron transport</keyword>
<dbReference type="Pfam" id="PF08022">
    <property type="entry name" value="FAD_binding_8"/>
    <property type="match status" value="1"/>
</dbReference>
<evidence type="ECO:0000313" key="9">
    <source>
        <dbReference type="Proteomes" id="UP000001471"/>
    </source>
</evidence>
<dbReference type="Proteomes" id="UP000001471">
    <property type="component" value="Unassembled WGS sequence"/>
</dbReference>
<evidence type="ECO:0000259" key="7">
    <source>
        <dbReference type="PROSITE" id="PS51384"/>
    </source>
</evidence>
<dbReference type="GO" id="GO:0015677">
    <property type="term" value="P:copper ion import"/>
    <property type="evidence" value="ECO:0007669"/>
    <property type="project" value="TreeGrafter"/>
</dbReference>
<dbReference type="eggNOG" id="KOG0039">
    <property type="taxonomic scope" value="Eukaryota"/>
</dbReference>
<evidence type="ECO:0000256" key="6">
    <source>
        <dbReference type="SAM" id="Phobius"/>
    </source>
</evidence>
<reference evidence="9" key="1">
    <citation type="journal article" date="2013" name="G3 (Bethesda)">
        <title>Comparative genomics of a plant-pathogenic fungus, Pyrenophora tritici-repentis, reveals transduplication and the impact of repeat elements on pathogenicity and population divergence.</title>
        <authorList>
            <person name="Manning V.A."/>
            <person name="Pandelova I."/>
            <person name="Dhillon B."/>
            <person name="Wilhelm L.J."/>
            <person name="Goodwin S.B."/>
            <person name="Berlin A.M."/>
            <person name="Figueroa M."/>
            <person name="Freitag M."/>
            <person name="Hane J.K."/>
            <person name="Henrissat B."/>
            <person name="Holman W.H."/>
            <person name="Kodira C.D."/>
            <person name="Martin J."/>
            <person name="Oliver R.P."/>
            <person name="Robbertse B."/>
            <person name="Schackwitz W."/>
            <person name="Schwartz D.C."/>
            <person name="Spatafora J.W."/>
            <person name="Turgeon B.G."/>
            <person name="Yandava C."/>
            <person name="Young S."/>
            <person name="Zhou S."/>
            <person name="Zeng Q."/>
            <person name="Grigoriev I.V."/>
            <person name="Ma L.-J."/>
            <person name="Ciuffetti L.M."/>
        </authorList>
    </citation>
    <scope>NUCLEOTIDE SEQUENCE [LARGE SCALE GENOMIC DNA]</scope>
    <source>
        <strain evidence="9">Pt-1C-BFP</strain>
    </source>
</reference>